<accession>A0A1H0KXR5</accession>
<dbReference type="Proteomes" id="UP000199691">
    <property type="component" value="Unassembled WGS sequence"/>
</dbReference>
<feature type="domain" description="Nitroreductase" evidence="1">
    <location>
        <begin position="12"/>
        <end position="39"/>
    </location>
</feature>
<protein>
    <submittedName>
        <fullName evidence="2">Putative TM nitroreductase</fullName>
    </submittedName>
</protein>
<organism evidence="2 3">
    <name type="scientific">Lentzea jiangxiensis</name>
    <dbReference type="NCBI Taxonomy" id="641025"/>
    <lineage>
        <taxon>Bacteria</taxon>
        <taxon>Bacillati</taxon>
        <taxon>Actinomycetota</taxon>
        <taxon>Actinomycetes</taxon>
        <taxon>Pseudonocardiales</taxon>
        <taxon>Pseudonocardiaceae</taxon>
        <taxon>Lentzea</taxon>
    </lineage>
</organism>
<dbReference type="GO" id="GO:0016491">
    <property type="term" value="F:oxidoreductase activity"/>
    <property type="evidence" value="ECO:0007669"/>
    <property type="project" value="InterPro"/>
</dbReference>
<dbReference type="Gene3D" id="3.40.109.10">
    <property type="entry name" value="NADH Oxidase"/>
    <property type="match status" value="1"/>
</dbReference>
<sequence length="162" mass="17640">MAQVTAALGLGPEQIEKALVAASLAPSVHNTQPWRFEVRRDRIELHPDPGRKLAATDPENRELRLSCGAALFNLRLALQSMGVRPLVSMLPGHDAPGALAVVRRGGTVKIDDEHRLRRALGGSSCRRPCCGWAAARRSRPTPRRPVSELLIGSDERQSCSRA</sequence>
<dbReference type="InterPro" id="IPR029479">
    <property type="entry name" value="Nitroreductase"/>
</dbReference>
<dbReference type="STRING" id="641025.SAMN05421507_103108"/>
<evidence type="ECO:0000313" key="2">
    <source>
        <dbReference type="EMBL" id="SDO60757.1"/>
    </source>
</evidence>
<dbReference type="SUPFAM" id="SSF55469">
    <property type="entry name" value="FMN-dependent nitroreductase-like"/>
    <property type="match status" value="1"/>
</dbReference>
<reference evidence="3" key="1">
    <citation type="submission" date="2016-10" db="EMBL/GenBank/DDBJ databases">
        <authorList>
            <person name="Varghese N."/>
            <person name="Submissions S."/>
        </authorList>
    </citation>
    <scope>NUCLEOTIDE SEQUENCE [LARGE SCALE GENOMIC DNA]</scope>
    <source>
        <strain evidence="3">CGMCC 4.6609</strain>
    </source>
</reference>
<name>A0A1H0KXR5_9PSEU</name>
<dbReference type="OrthoDB" id="8156917at2"/>
<evidence type="ECO:0000259" key="1">
    <source>
        <dbReference type="Pfam" id="PF00881"/>
    </source>
</evidence>
<dbReference type="Pfam" id="PF00881">
    <property type="entry name" value="Nitroreductase"/>
    <property type="match status" value="1"/>
</dbReference>
<dbReference type="EMBL" id="FNIX01000003">
    <property type="protein sequence ID" value="SDO60757.1"/>
    <property type="molecule type" value="Genomic_DNA"/>
</dbReference>
<dbReference type="RefSeq" id="WP_143022607.1">
    <property type="nucleotide sequence ID" value="NZ_FNIX01000003.1"/>
</dbReference>
<dbReference type="AlphaFoldDB" id="A0A1H0KXR5"/>
<keyword evidence="3" id="KW-1185">Reference proteome</keyword>
<evidence type="ECO:0000313" key="3">
    <source>
        <dbReference type="Proteomes" id="UP000199691"/>
    </source>
</evidence>
<proteinExistence type="predicted"/>
<dbReference type="InterPro" id="IPR000415">
    <property type="entry name" value="Nitroreductase-like"/>
</dbReference>
<gene>
    <name evidence="2" type="ORF">SAMN05421507_103108</name>
</gene>